<gene>
    <name evidence="1" type="ORF">SAMN06269250_0877</name>
</gene>
<proteinExistence type="predicted"/>
<sequence length="356" mass="40680">MTIQELRNRKLILFECISGSRAYGTDLPSSDTDIRGVFILPQADLYGLRYVEQVNDAKNDVIFYELRRFIELLAKNNPNILELLCAPADCILHKHPLFDQLRVSDFLSKLCRDTFAGYAASQIKKARGLNKKIVNPLPPERKSLLHFCYAVVGQKSIPVLDWLSAHNRQAAQCGLVSIPHARDMYALFYDETASLGLQGLIFSEDSTAVSLSSVPVYLEPVALLYVNQDVYSSYCKDYREYWDWVEKRNTARYENTVEHGKNYDAKNMMHTFRLLDMALEILQTGQVIVRRPNREELLAIRSGAFDYDELLALAEEKLHQIDAAAQTSPLPVRPDLHHIEQILVSMRTTLYATKAY</sequence>
<protein>
    <submittedName>
        <fullName evidence="1">Predicted nucleotidyltransferase</fullName>
    </submittedName>
</protein>
<dbReference type="InterPro" id="IPR018775">
    <property type="entry name" value="RlaP"/>
</dbReference>
<dbReference type="Pfam" id="PF10127">
    <property type="entry name" value="RlaP"/>
    <property type="match status" value="1"/>
</dbReference>
<dbReference type="PANTHER" id="PTHR34817">
    <property type="entry name" value="NUCLEOTIDYLTRANSFERASE"/>
    <property type="match status" value="1"/>
</dbReference>
<dbReference type="AlphaFoldDB" id="A0A286F7P3"/>
<dbReference type="PANTHER" id="PTHR34817:SF1">
    <property type="entry name" value="NUCLEOTIDYLTRANSFERASE"/>
    <property type="match status" value="1"/>
</dbReference>
<organism evidence="1 2">
    <name type="scientific">Spirosoma fluviale</name>
    <dbReference type="NCBI Taxonomy" id="1597977"/>
    <lineage>
        <taxon>Bacteria</taxon>
        <taxon>Pseudomonadati</taxon>
        <taxon>Bacteroidota</taxon>
        <taxon>Cytophagia</taxon>
        <taxon>Cytophagales</taxon>
        <taxon>Cytophagaceae</taxon>
        <taxon>Spirosoma</taxon>
    </lineage>
</organism>
<name>A0A286F7P3_9BACT</name>
<reference evidence="2" key="1">
    <citation type="submission" date="2017-09" db="EMBL/GenBank/DDBJ databases">
        <authorList>
            <person name="Varghese N."/>
            <person name="Submissions S."/>
        </authorList>
    </citation>
    <scope>NUCLEOTIDE SEQUENCE [LARGE SCALE GENOMIC DNA]</scope>
    <source>
        <strain evidence="2">DSM 29961</strain>
    </source>
</reference>
<dbReference type="EMBL" id="OCNH01000001">
    <property type="protein sequence ID" value="SOD79251.1"/>
    <property type="molecule type" value="Genomic_DNA"/>
</dbReference>
<keyword evidence="2" id="KW-1185">Reference proteome</keyword>
<dbReference type="RefSeq" id="WP_097124552.1">
    <property type="nucleotide sequence ID" value="NZ_OCNH01000001.1"/>
</dbReference>
<dbReference type="Proteomes" id="UP000219452">
    <property type="component" value="Unassembled WGS sequence"/>
</dbReference>
<dbReference type="OrthoDB" id="243791at2"/>
<keyword evidence="1" id="KW-0808">Transferase</keyword>
<evidence type="ECO:0000313" key="1">
    <source>
        <dbReference type="EMBL" id="SOD79251.1"/>
    </source>
</evidence>
<evidence type="ECO:0000313" key="2">
    <source>
        <dbReference type="Proteomes" id="UP000219452"/>
    </source>
</evidence>
<accession>A0A286F7P3</accession>
<dbReference type="GO" id="GO:0016740">
    <property type="term" value="F:transferase activity"/>
    <property type="evidence" value="ECO:0007669"/>
    <property type="project" value="UniProtKB-KW"/>
</dbReference>